<dbReference type="AlphaFoldDB" id="A0A2S7WQ36"/>
<evidence type="ECO:0000256" key="1">
    <source>
        <dbReference type="SAM" id="SignalP"/>
    </source>
</evidence>
<feature type="chain" id="PRO_5015776725" evidence="1">
    <location>
        <begin position="25"/>
        <end position="290"/>
    </location>
</feature>
<name>A0A2S7WQ36_9FLAO</name>
<gene>
    <name evidence="2" type="ORF">BTO18_11275</name>
</gene>
<evidence type="ECO:0000313" key="2">
    <source>
        <dbReference type="EMBL" id="PQJ79717.1"/>
    </source>
</evidence>
<dbReference type="OrthoDB" id="288771at2"/>
<reference evidence="2 3" key="1">
    <citation type="submission" date="2016-12" db="EMBL/GenBank/DDBJ databases">
        <title>Trade-off between light-utilization and light-protection in marine flavobacteria.</title>
        <authorList>
            <person name="Kumagai Y."/>
            <person name="Yoshizawa S."/>
            <person name="Kogure K."/>
            <person name="Iwasaki W."/>
        </authorList>
    </citation>
    <scope>NUCLEOTIDE SEQUENCE [LARGE SCALE GENOMIC DNA]</scope>
    <source>
        <strain evidence="2 3">NBRC 108759</strain>
    </source>
</reference>
<protein>
    <submittedName>
        <fullName evidence="2">Uncharacterized protein</fullName>
    </submittedName>
</protein>
<dbReference type="Proteomes" id="UP000238882">
    <property type="component" value="Unassembled WGS sequence"/>
</dbReference>
<proteinExistence type="predicted"/>
<dbReference type="EMBL" id="MSCN01000001">
    <property type="protein sequence ID" value="PQJ79717.1"/>
    <property type="molecule type" value="Genomic_DNA"/>
</dbReference>
<evidence type="ECO:0000313" key="3">
    <source>
        <dbReference type="Proteomes" id="UP000238882"/>
    </source>
</evidence>
<accession>A0A2S7WQ36</accession>
<organism evidence="2 3">
    <name type="scientific">Polaribacter porphyrae</name>
    <dbReference type="NCBI Taxonomy" id="1137780"/>
    <lineage>
        <taxon>Bacteria</taxon>
        <taxon>Pseudomonadati</taxon>
        <taxon>Bacteroidota</taxon>
        <taxon>Flavobacteriia</taxon>
        <taxon>Flavobacteriales</taxon>
        <taxon>Flavobacteriaceae</taxon>
    </lineage>
</organism>
<keyword evidence="3" id="KW-1185">Reference proteome</keyword>
<sequence>MKTNLKSALTFFMLVALSIQTSFIAQQKIDLTKADGNSASAKFTNRAIEVWENMKTTKYALSKDHVIDEKNGIYKYDGPGFVAEILLKKVLPEHYQDLLNNKKTIKKANGKKWNIKRPTVPTFYDYFRNDILKDPKKISVSNKYWKVFTSIDSLQKGDLIIARYHDKWRKEQDNNSTGLIWVAWNVEQGKKSNQFKVQVLSSSSIGHTKSIDTRYNFDTPVAEERKGKPSGIGFGKMVFKVGKNERKRPYAYTWSLTGKRWYNLVYGDKIKEKNGKKYDKLKGIIFARPI</sequence>
<keyword evidence="1" id="KW-0732">Signal</keyword>
<feature type="signal peptide" evidence="1">
    <location>
        <begin position="1"/>
        <end position="24"/>
    </location>
</feature>
<comment type="caution">
    <text evidence="2">The sequence shown here is derived from an EMBL/GenBank/DDBJ whole genome shotgun (WGS) entry which is preliminary data.</text>
</comment>
<dbReference type="RefSeq" id="WP_105016313.1">
    <property type="nucleotide sequence ID" value="NZ_MSCN01000001.1"/>
</dbReference>